<dbReference type="InterPro" id="IPR036102">
    <property type="entry name" value="OsmC/Ohrsf"/>
</dbReference>
<dbReference type="RefSeq" id="WP_345330837.1">
    <property type="nucleotide sequence ID" value="NZ_BAABJI010000002.1"/>
</dbReference>
<dbReference type="Pfam" id="PF02566">
    <property type="entry name" value="OsmC"/>
    <property type="match status" value="1"/>
</dbReference>
<dbReference type="Gene3D" id="3.30.300.20">
    <property type="match status" value="1"/>
</dbReference>
<dbReference type="Proteomes" id="UP001501436">
    <property type="component" value="Unassembled WGS sequence"/>
</dbReference>
<proteinExistence type="predicted"/>
<dbReference type="PANTHER" id="PTHR39624:SF2">
    <property type="entry name" value="OSMC-LIKE PROTEIN"/>
    <property type="match status" value="1"/>
</dbReference>
<evidence type="ECO:0000313" key="1">
    <source>
        <dbReference type="EMBL" id="GAA4914935.1"/>
    </source>
</evidence>
<keyword evidence="2" id="KW-1185">Reference proteome</keyword>
<gene>
    <name evidence="1" type="ORF">GCM10023313_17940</name>
</gene>
<sequence length="142" mass="15713">MKYILEHPVTGRIGTEKFQTTIHWRNGILITDEPEKIGGQDLGPDPFTLLLTSLVACTLATLKMYIDHKGLNIPEIRVEANMFQKIGNEGASMQIDRLIIIPGLANTELQERLIRIAESCPISKILKANVSIASEFSGIASR</sequence>
<comment type="caution">
    <text evidence="1">The sequence shown here is derived from an EMBL/GenBank/DDBJ whole genome shotgun (WGS) entry which is preliminary data.</text>
</comment>
<dbReference type="SUPFAM" id="SSF82784">
    <property type="entry name" value="OsmC-like"/>
    <property type="match status" value="1"/>
</dbReference>
<dbReference type="EMBL" id="BAABJI010000002">
    <property type="protein sequence ID" value="GAA4914935.1"/>
    <property type="molecule type" value="Genomic_DNA"/>
</dbReference>
<name>A0ABP9FT12_9SPHI</name>
<dbReference type="InterPro" id="IPR015946">
    <property type="entry name" value="KH_dom-like_a/b"/>
</dbReference>
<accession>A0ABP9FT12</accession>
<dbReference type="PANTHER" id="PTHR39624">
    <property type="entry name" value="PROTEIN INVOLVED IN RIMO-MEDIATED BETA-METHYLTHIOLATION OF RIBOSOMAL PROTEIN S12 YCAO"/>
    <property type="match status" value="1"/>
</dbReference>
<reference evidence="2" key="1">
    <citation type="journal article" date="2019" name="Int. J. Syst. Evol. Microbiol.">
        <title>The Global Catalogue of Microorganisms (GCM) 10K type strain sequencing project: providing services to taxonomists for standard genome sequencing and annotation.</title>
        <authorList>
            <consortium name="The Broad Institute Genomics Platform"/>
            <consortium name="The Broad Institute Genome Sequencing Center for Infectious Disease"/>
            <person name="Wu L."/>
            <person name="Ma J."/>
        </authorList>
    </citation>
    <scope>NUCLEOTIDE SEQUENCE [LARGE SCALE GENOMIC DNA]</scope>
    <source>
        <strain evidence="2">JCM 18283</strain>
    </source>
</reference>
<evidence type="ECO:0000313" key="2">
    <source>
        <dbReference type="Proteomes" id="UP001501436"/>
    </source>
</evidence>
<dbReference type="InterPro" id="IPR003718">
    <property type="entry name" value="OsmC/Ohr_fam"/>
</dbReference>
<organism evidence="1 2">
    <name type="scientific">Mucilaginibacter defluvii</name>
    <dbReference type="NCBI Taxonomy" id="1196019"/>
    <lineage>
        <taxon>Bacteria</taxon>
        <taxon>Pseudomonadati</taxon>
        <taxon>Bacteroidota</taxon>
        <taxon>Sphingobacteriia</taxon>
        <taxon>Sphingobacteriales</taxon>
        <taxon>Sphingobacteriaceae</taxon>
        <taxon>Mucilaginibacter</taxon>
    </lineage>
</organism>
<protein>
    <submittedName>
        <fullName evidence="1">OsmC family protein</fullName>
    </submittedName>
</protein>